<dbReference type="Proteomes" id="UP000271098">
    <property type="component" value="Unassembled WGS sequence"/>
</dbReference>
<dbReference type="WBParaSite" id="GPUH_0000981501-mRNA-1">
    <property type="protein sequence ID" value="GPUH_0000981501-mRNA-1"/>
    <property type="gene ID" value="GPUH_0000981501"/>
</dbReference>
<dbReference type="PROSITE" id="PS51115">
    <property type="entry name" value="LAMININ_IVA"/>
    <property type="match status" value="1"/>
</dbReference>
<dbReference type="EMBL" id="UYRT01033940">
    <property type="protein sequence ID" value="VDK77720.1"/>
    <property type="molecule type" value="Genomic_DNA"/>
</dbReference>
<sequence length="84" mass="9392">MPSSNEQMYRFRIHANPVFQWSPRLNELDFIGILSNVSAIKIRGTYSTGDVGFLSNVHLGTASLAPSGYESREAHWIESCSCLE</sequence>
<name>A0A183DM63_9BILA</name>
<reference evidence="6 7" key="2">
    <citation type="submission" date="2018-11" db="EMBL/GenBank/DDBJ databases">
        <authorList>
            <consortium name="Pathogen Informatics"/>
        </authorList>
    </citation>
    <scope>NUCLEOTIDE SEQUENCE [LARGE SCALE GENOMIC DNA]</scope>
</reference>
<keyword evidence="2" id="KW-0677">Repeat</keyword>
<dbReference type="Pfam" id="PF00052">
    <property type="entry name" value="Laminin_B"/>
    <property type="match status" value="1"/>
</dbReference>
<keyword evidence="1" id="KW-0732">Signal</keyword>
<dbReference type="OrthoDB" id="5834015at2759"/>
<evidence type="ECO:0000313" key="7">
    <source>
        <dbReference type="Proteomes" id="UP000271098"/>
    </source>
</evidence>
<evidence type="ECO:0000256" key="4">
    <source>
        <dbReference type="ARBA" id="ARBA00023180"/>
    </source>
</evidence>
<evidence type="ECO:0000256" key="3">
    <source>
        <dbReference type="ARBA" id="ARBA00023157"/>
    </source>
</evidence>
<keyword evidence="4" id="KW-0325">Glycoprotein</keyword>
<protein>
    <submittedName>
        <fullName evidence="8">Laminin IV type A domain-containing protein</fullName>
    </submittedName>
</protein>
<evidence type="ECO:0000313" key="8">
    <source>
        <dbReference type="WBParaSite" id="GPUH_0000981501-mRNA-1"/>
    </source>
</evidence>
<evidence type="ECO:0000256" key="2">
    <source>
        <dbReference type="ARBA" id="ARBA00022737"/>
    </source>
</evidence>
<dbReference type="AlphaFoldDB" id="A0A183DM63"/>
<evidence type="ECO:0000313" key="6">
    <source>
        <dbReference type="EMBL" id="VDK77720.1"/>
    </source>
</evidence>
<proteinExistence type="predicted"/>
<dbReference type="InterPro" id="IPR000034">
    <property type="entry name" value="Laminin_IV"/>
</dbReference>
<organism evidence="8">
    <name type="scientific">Gongylonema pulchrum</name>
    <dbReference type="NCBI Taxonomy" id="637853"/>
    <lineage>
        <taxon>Eukaryota</taxon>
        <taxon>Metazoa</taxon>
        <taxon>Ecdysozoa</taxon>
        <taxon>Nematoda</taxon>
        <taxon>Chromadorea</taxon>
        <taxon>Rhabditida</taxon>
        <taxon>Spirurina</taxon>
        <taxon>Spiruromorpha</taxon>
        <taxon>Spiruroidea</taxon>
        <taxon>Gongylonematidae</taxon>
        <taxon>Gongylonema</taxon>
    </lineage>
</organism>
<evidence type="ECO:0000259" key="5">
    <source>
        <dbReference type="PROSITE" id="PS51115"/>
    </source>
</evidence>
<keyword evidence="7" id="KW-1185">Reference proteome</keyword>
<gene>
    <name evidence="6" type="ORF">GPUH_LOCUS9803</name>
</gene>
<reference evidence="8" key="1">
    <citation type="submission" date="2016-06" db="UniProtKB">
        <authorList>
            <consortium name="WormBaseParasite"/>
        </authorList>
    </citation>
    <scope>IDENTIFICATION</scope>
</reference>
<keyword evidence="3" id="KW-1015">Disulfide bond</keyword>
<feature type="domain" description="Laminin IV type A" evidence="5">
    <location>
        <begin position="1"/>
        <end position="79"/>
    </location>
</feature>
<accession>A0A183DM63</accession>
<evidence type="ECO:0000256" key="1">
    <source>
        <dbReference type="ARBA" id="ARBA00022729"/>
    </source>
</evidence>